<dbReference type="RefSeq" id="XP_003958241.1">
    <property type="nucleotide sequence ID" value="XM_003958192.1"/>
</dbReference>
<keyword evidence="4 10" id="KW-0633">Potassium transport</keyword>
<dbReference type="GO" id="GO:1990573">
    <property type="term" value="P:potassium ion import across plasma membrane"/>
    <property type="evidence" value="ECO:0007669"/>
    <property type="project" value="TreeGrafter"/>
</dbReference>
<keyword evidence="9 10" id="KW-0472">Membrane</keyword>
<feature type="compositionally biased region" description="Polar residues" evidence="11">
    <location>
        <begin position="163"/>
        <end position="174"/>
    </location>
</feature>
<feature type="transmembrane region" description="Helical" evidence="10">
    <location>
        <begin position="637"/>
        <end position="659"/>
    </location>
</feature>
<evidence type="ECO:0000256" key="11">
    <source>
        <dbReference type="SAM" id="MobiDB-lite"/>
    </source>
</evidence>
<evidence type="ECO:0000256" key="1">
    <source>
        <dbReference type="ARBA" id="ARBA00004141"/>
    </source>
</evidence>
<keyword evidence="6 10" id="KW-0630">Potassium</keyword>
<dbReference type="InterPro" id="IPR004773">
    <property type="entry name" value="K/Na_transp_Trk1/HKT1"/>
</dbReference>
<feature type="transmembrane region" description="Helical" evidence="10">
    <location>
        <begin position="702"/>
        <end position="719"/>
    </location>
</feature>
<feature type="transmembrane region" description="Helical" evidence="10">
    <location>
        <begin position="546"/>
        <end position="567"/>
    </location>
</feature>
<dbReference type="KEGG" id="kaf:KAFR_0G00730"/>
<dbReference type="OrthoDB" id="9999863at2759"/>
<dbReference type="GO" id="GO:0006874">
    <property type="term" value="P:intracellular calcium ion homeostasis"/>
    <property type="evidence" value="ECO:0007669"/>
    <property type="project" value="EnsemblFungi"/>
</dbReference>
<dbReference type="GO" id="GO:0005886">
    <property type="term" value="C:plasma membrane"/>
    <property type="evidence" value="ECO:0007669"/>
    <property type="project" value="EnsemblFungi"/>
</dbReference>
<dbReference type="InParanoid" id="H2AXK6"/>
<evidence type="ECO:0000313" key="12">
    <source>
        <dbReference type="EMBL" id="CCF59106.1"/>
    </source>
</evidence>
<dbReference type="PANTHER" id="PTHR31064">
    <property type="entry name" value="POTASSIUM TRANSPORT PROTEIN DDB_G0292412-RELATED"/>
    <property type="match status" value="1"/>
</dbReference>
<keyword evidence="5 10" id="KW-0812">Transmembrane</keyword>
<dbReference type="GeneID" id="13884597"/>
<feature type="transmembrane region" description="Helical" evidence="10">
    <location>
        <begin position="110"/>
        <end position="135"/>
    </location>
</feature>
<comment type="similarity">
    <text evidence="2 10">Belongs to the TrkH potassium transport family.</text>
</comment>
<dbReference type="InterPro" id="IPR003445">
    <property type="entry name" value="Cat_transpt"/>
</dbReference>
<dbReference type="Pfam" id="PF02386">
    <property type="entry name" value="TrkH"/>
    <property type="match status" value="1"/>
</dbReference>
<feature type="transmembrane region" description="Helical" evidence="10">
    <location>
        <begin position="49"/>
        <end position="75"/>
    </location>
</feature>
<name>H2AXK6_KAZAF</name>
<evidence type="ECO:0000313" key="13">
    <source>
        <dbReference type="Proteomes" id="UP000005220"/>
    </source>
</evidence>
<keyword evidence="7 10" id="KW-1133">Transmembrane helix</keyword>
<feature type="region of interest" description="Disordered" evidence="11">
    <location>
        <begin position="162"/>
        <end position="239"/>
    </location>
</feature>
<evidence type="ECO:0000256" key="2">
    <source>
        <dbReference type="ARBA" id="ARBA00009137"/>
    </source>
</evidence>
<evidence type="ECO:0000256" key="7">
    <source>
        <dbReference type="ARBA" id="ARBA00022989"/>
    </source>
</evidence>
<dbReference type="InterPro" id="IPR051143">
    <property type="entry name" value="TrkH_K-transport"/>
</dbReference>
<evidence type="ECO:0000256" key="9">
    <source>
        <dbReference type="ARBA" id="ARBA00023136"/>
    </source>
</evidence>
<proteinExistence type="inferred from homology"/>
<comment type="subcellular location">
    <subcellularLocation>
        <location evidence="1">Membrane</location>
        <topology evidence="1">Multi-pass membrane protein</topology>
    </subcellularLocation>
</comment>
<dbReference type="GO" id="GO:0030007">
    <property type="term" value="P:intracellular potassium ion homeostasis"/>
    <property type="evidence" value="ECO:0007669"/>
    <property type="project" value="UniProtKB-UniRule"/>
</dbReference>
<protein>
    <recommendedName>
        <fullName evidence="10">Potassium transport protein</fullName>
    </recommendedName>
</protein>
<dbReference type="STRING" id="1071382.H2AXK6"/>
<organism evidence="12 13">
    <name type="scientific">Kazachstania africana (strain ATCC 22294 / BCRC 22015 / CBS 2517 / CECT 1963 / NBRC 1671 / NRRL Y-8276)</name>
    <name type="common">Yeast</name>
    <name type="synonym">Kluyveromyces africanus</name>
    <dbReference type="NCBI Taxonomy" id="1071382"/>
    <lineage>
        <taxon>Eukaryota</taxon>
        <taxon>Fungi</taxon>
        <taxon>Dikarya</taxon>
        <taxon>Ascomycota</taxon>
        <taxon>Saccharomycotina</taxon>
        <taxon>Saccharomycetes</taxon>
        <taxon>Saccharomycetales</taxon>
        <taxon>Saccharomycetaceae</taxon>
        <taxon>Kazachstania</taxon>
    </lineage>
</organism>
<keyword evidence="13" id="KW-1185">Reference proteome</keyword>
<feature type="compositionally biased region" description="Low complexity" evidence="11">
    <location>
        <begin position="210"/>
        <end position="233"/>
    </location>
</feature>
<dbReference type="EMBL" id="HE650827">
    <property type="protein sequence ID" value="CCF59106.1"/>
    <property type="molecule type" value="Genomic_DNA"/>
</dbReference>
<dbReference type="GO" id="GO:0140107">
    <property type="term" value="F:high-affinity potassium ion transmembrane transporter activity"/>
    <property type="evidence" value="ECO:0007669"/>
    <property type="project" value="TreeGrafter"/>
</dbReference>
<dbReference type="Proteomes" id="UP000005220">
    <property type="component" value="Chromosome 7"/>
</dbReference>
<gene>
    <name evidence="12" type="primary">KAFR0G00730</name>
    <name evidence="12" type="ORF">KAFR_0G00730</name>
</gene>
<reference evidence="12 13" key="1">
    <citation type="journal article" date="2011" name="Proc. Natl. Acad. Sci. U.S.A.">
        <title>Evolutionary erosion of yeast sex chromosomes by mating-type switching accidents.</title>
        <authorList>
            <person name="Gordon J.L."/>
            <person name="Armisen D."/>
            <person name="Proux-Wera E."/>
            <person name="Oheigeartaigh S.S."/>
            <person name="Byrne K.P."/>
            <person name="Wolfe K.H."/>
        </authorList>
    </citation>
    <scope>NUCLEOTIDE SEQUENCE [LARGE SCALE GENOMIC DNA]</scope>
    <source>
        <strain evidence="13">ATCC 22294 / BCRC 22015 / CBS 2517 / CECT 1963 / NBRC 1671 / NRRL Y-8276</strain>
    </source>
</reference>
<dbReference type="NCBIfam" id="TIGR00934">
    <property type="entry name" value="2a38euk"/>
    <property type="match status" value="1"/>
</dbReference>
<dbReference type="GO" id="GO:0042391">
    <property type="term" value="P:regulation of membrane potential"/>
    <property type="evidence" value="ECO:0007669"/>
    <property type="project" value="EnsemblFungi"/>
</dbReference>
<feature type="transmembrane region" description="Helical" evidence="10">
    <location>
        <begin position="812"/>
        <end position="833"/>
    </location>
</feature>
<keyword evidence="3 10" id="KW-0813">Transport</keyword>
<dbReference type="HOGENOM" id="CLU_005947_0_1_1"/>
<sequence>MESLARRFSIVPGNVRESISVRYRKTVGHKFRDYVGNFTKKTEFIRKHIFPNFIVVHYFYIITIAILASIFMYPIHNHKYIDILFLASGAATQGGLSTVNLNSLTLYQQIVLYIACNISTPIVIHTALAFVRLYWFERYFDDIKNIAMHGFQKRRAMTLLGRQRTQQSKELQGQESSSSTDTSNSSSSNSSNESNFQQNLFSGKALQRKQSTATTGTQQNQTSQNSSENSTDSSESDYPSIKFAGRRATNEMSLQDIYRSVLMLHEKRNSRKQNNPPEEQHASSSTLPPASSNASTSSLQDSNKNSPGSLSFSNKNESQGLPNNTKLTFDIVKPPTRKRVRKGNIGRKQFYYSTRHGSGTKINLSKGMRPSRRPQSENIAMLRHETSSIDPLCQSNSLPEVPNKKSSGSFKRWNTKIFSHFNTPTNTTSLTSDAESVPSEHPIDFEDNSFNFNILKNRPLSRTMTGNYLSWQPTYGRNSVFIGLNRQQREELGGVEYRSIKLLCLILVLYNVGSHITAFTMLLPWITTKSKYATIVKQAGATPAWWGFFTAMSCYTDLGLTLTPNSMQSFTNAVYPQLVLMWFITIGNTGFPVFLRFIIWVLFKVIDELSPISECLGFLLDHPRRCFTLLFPSAATWWLLVTLLGLNITDWILFIILDFGTEVLKPFSKGIRVLIGLFQAVSTRTAGFTVIDISQLHPSIQVSYMLMMYVSVLPLAISIRRTNVYEEQSLGVYEGFNELNTDDLKNYINNENSESKDDENDSPDTKKKVSAKSFIGAHLRRQLSFDLWFIFLGLFIICICENGKIQDVNKPAINVFSILFEVVSAYGTVGLSLGYPGTNTSLCGQFTTLSKLIIIMMLIRGRHRGLPYSLDRAIILPSDKLRRFDVAEDMKMKRRTVAPDTNDPATGYVKETIGKYKKGVKKLRKFFTVSNQE</sequence>
<feature type="transmembrane region" description="Helical" evidence="10">
    <location>
        <begin position="783"/>
        <end position="800"/>
    </location>
</feature>
<dbReference type="InterPro" id="IPR015958">
    <property type="entry name" value="Trk1_fungi"/>
</dbReference>
<evidence type="ECO:0000256" key="6">
    <source>
        <dbReference type="ARBA" id="ARBA00022958"/>
    </source>
</evidence>
<feature type="compositionally biased region" description="Polar residues" evidence="11">
    <location>
        <begin position="272"/>
        <end position="327"/>
    </location>
</feature>
<keyword evidence="8 10" id="KW-0406">Ion transport</keyword>
<feature type="transmembrane region" description="Helical" evidence="10">
    <location>
        <begin position="579"/>
        <end position="603"/>
    </location>
</feature>
<dbReference type="AlphaFoldDB" id="H2AXK6"/>
<feature type="compositionally biased region" description="Low complexity" evidence="11">
    <location>
        <begin position="175"/>
        <end position="195"/>
    </location>
</feature>
<dbReference type="eggNOG" id="KOG1341">
    <property type="taxonomic scope" value="Eukaryota"/>
</dbReference>
<evidence type="ECO:0000256" key="8">
    <source>
        <dbReference type="ARBA" id="ARBA00023065"/>
    </source>
</evidence>
<feature type="region of interest" description="Disordered" evidence="11">
    <location>
        <begin position="269"/>
        <end position="341"/>
    </location>
</feature>
<evidence type="ECO:0000256" key="3">
    <source>
        <dbReference type="ARBA" id="ARBA00022448"/>
    </source>
</evidence>
<dbReference type="PIRSF" id="PIRSF002450">
    <property type="entry name" value="K+_transpter_TRK"/>
    <property type="match status" value="1"/>
</dbReference>
<accession>H2AXK6</accession>
<evidence type="ECO:0000256" key="10">
    <source>
        <dbReference type="PIRNR" id="PIRNR002450"/>
    </source>
</evidence>
<feature type="transmembrane region" description="Helical" evidence="10">
    <location>
        <begin position="502"/>
        <end position="526"/>
    </location>
</feature>
<dbReference type="PANTHER" id="PTHR31064:SF30">
    <property type="entry name" value="HIGH-AFFINITY POTASSIUM TRANSPORT PROTEIN-RELATED"/>
    <property type="match status" value="1"/>
</dbReference>
<evidence type="ECO:0000256" key="5">
    <source>
        <dbReference type="ARBA" id="ARBA00022692"/>
    </source>
</evidence>
<evidence type="ECO:0000256" key="4">
    <source>
        <dbReference type="ARBA" id="ARBA00022538"/>
    </source>
</evidence>